<comment type="caution">
    <text evidence="2">The sequence shown here is derived from an EMBL/GenBank/DDBJ whole genome shotgun (WGS) entry which is preliminary data.</text>
</comment>
<dbReference type="InterPro" id="IPR029045">
    <property type="entry name" value="ClpP/crotonase-like_dom_sf"/>
</dbReference>
<evidence type="ECO:0000313" key="2">
    <source>
        <dbReference type="EMBL" id="GEE01687.1"/>
    </source>
</evidence>
<name>A0A7I9V8N9_9ACTN</name>
<comment type="similarity">
    <text evidence="1">Belongs to the enoyl-CoA hydratase/isomerase family.</text>
</comment>
<dbReference type="AlphaFoldDB" id="A0A7I9V8N9"/>
<reference evidence="3" key="1">
    <citation type="submission" date="2019-06" db="EMBL/GenBank/DDBJ databases">
        <title>Gordonia isolated from sludge of a wastewater treatment plant.</title>
        <authorList>
            <person name="Tamura T."/>
            <person name="Aoyama K."/>
            <person name="Kang Y."/>
            <person name="Saito S."/>
            <person name="Akiyama N."/>
            <person name="Yazawa K."/>
            <person name="Gonoi T."/>
            <person name="Mikami Y."/>
        </authorList>
    </citation>
    <scope>NUCLEOTIDE SEQUENCE [LARGE SCALE GENOMIC DNA]</scope>
    <source>
        <strain evidence="3">NBRC 107696</strain>
    </source>
</reference>
<dbReference type="RefSeq" id="WP_161895448.1">
    <property type="nucleotide sequence ID" value="NZ_BJOV01000003.1"/>
</dbReference>
<dbReference type="PANTHER" id="PTHR43802:SF1">
    <property type="entry name" value="IP11341P-RELATED"/>
    <property type="match status" value="1"/>
</dbReference>
<dbReference type="InterPro" id="IPR001753">
    <property type="entry name" value="Enoyl-CoA_hydra/iso"/>
</dbReference>
<dbReference type="EMBL" id="BJOV01000003">
    <property type="protein sequence ID" value="GEE01687.1"/>
    <property type="molecule type" value="Genomic_DNA"/>
</dbReference>
<dbReference type="PANTHER" id="PTHR43802">
    <property type="entry name" value="ENOYL-COA HYDRATASE"/>
    <property type="match status" value="1"/>
</dbReference>
<dbReference type="CDD" id="cd06558">
    <property type="entry name" value="crotonase-like"/>
    <property type="match status" value="1"/>
</dbReference>
<dbReference type="OrthoDB" id="8452484at2"/>
<dbReference type="SUPFAM" id="SSF52096">
    <property type="entry name" value="ClpP/crotonase"/>
    <property type="match status" value="1"/>
</dbReference>
<evidence type="ECO:0000313" key="3">
    <source>
        <dbReference type="Proteomes" id="UP000444960"/>
    </source>
</evidence>
<dbReference type="NCBIfam" id="NF004840">
    <property type="entry name" value="PRK06190.1"/>
    <property type="match status" value="1"/>
</dbReference>
<sequence>MLLTETADRVRTITLNRPESRNALTPRLVAEIQAAFAAADDDPDVAVIVLTGSDPAFCAGVDLRVIGAEGGWDNMGSPPGSAAGDAPIGHPWTPISKPVIGAINGPAVTGGLELALACDILIASDRARFADTHARVGMMPLWGLTARLPEAVGFGFARRMSLTGNFVDAPTALAHGLVTDVVPHDELLPAAHALASDIASNNAAAVESILGSYRRVQDVALAPQVSIETETATTWLAGDAGTRIAADADAVIERGRSQSRR</sequence>
<keyword evidence="3" id="KW-1185">Reference proteome</keyword>
<gene>
    <name evidence="2" type="ORF">nbrc107696_21330</name>
</gene>
<dbReference type="Pfam" id="PF00378">
    <property type="entry name" value="ECH_1"/>
    <property type="match status" value="1"/>
</dbReference>
<evidence type="ECO:0000256" key="1">
    <source>
        <dbReference type="ARBA" id="ARBA00005254"/>
    </source>
</evidence>
<accession>A0A7I9V8N9</accession>
<protein>
    <submittedName>
        <fullName evidence="2">Enoyl-CoA hydratase</fullName>
    </submittedName>
</protein>
<proteinExistence type="inferred from homology"/>
<dbReference type="Proteomes" id="UP000444960">
    <property type="component" value="Unassembled WGS sequence"/>
</dbReference>
<organism evidence="2 3">
    <name type="scientific">Gordonia spumicola</name>
    <dbReference type="NCBI Taxonomy" id="589161"/>
    <lineage>
        <taxon>Bacteria</taxon>
        <taxon>Bacillati</taxon>
        <taxon>Actinomycetota</taxon>
        <taxon>Actinomycetes</taxon>
        <taxon>Mycobacteriales</taxon>
        <taxon>Gordoniaceae</taxon>
        <taxon>Gordonia</taxon>
    </lineage>
</organism>
<dbReference type="GO" id="GO:0003824">
    <property type="term" value="F:catalytic activity"/>
    <property type="evidence" value="ECO:0007669"/>
    <property type="project" value="UniProtKB-ARBA"/>
</dbReference>
<dbReference type="Gene3D" id="3.90.226.10">
    <property type="entry name" value="2-enoyl-CoA Hydratase, Chain A, domain 1"/>
    <property type="match status" value="1"/>
</dbReference>